<dbReference type="eggNOG" id="arCOG01644">
    <property type="taxonomic scope" value="Archaea"/>
</dbReference>
<keyword evidence="3" id="KW-1185">Reference proteome</keyword>
<dbReference type="AlphaFoldDB" id="E1QQE4"/>
<keyword evidence="1" id="KW-0812">Transmembrane</keyword>
<keyword evidence="1" id="KW-1133">Transmembrane helix</keyword>
<name>E1QQE4_VULDI</name>
<dbReference type="EMBL" id="CP002100">
    <property type="protein sequence ID" value="ADN50439.1"/>
    <property type="molecule type" value="Genomic_DNA"/>
</dbReference>
<feature type="transmembrane region" description="Helical" evidence="1">
    <location>
        <begin position="124"/>
        <end position="144"/>
    </location>
</feature>
<organism evidence="2 3">
    <name type="scientific">Vulcanisaeta distributa (strain DSM 14429 / JCM 11212 / NBRC 100878 / IC-017)</name>
    <dbReference type="NCBI Taxonomy" id="572478"/>
    <lineage>
        <taxon>Archaea</taxon>
        <taxon>Thermoproteota</taxon>
        <taxon>Thermoprotei</taxon>
        <taxon>Thermoproteales</taxon>
        <taxon>Thermoproteaceae</taxon>
        <taxon>Vulcanisaeta</taxon>
    </lineage>
</organism>
<gene>
    <name evidence="2" type="ordered locus">Vdis_1050</name>
</gene>
<dbReference type="KEGG" id="vdi:Vdis_1050"/>
<dbReference type="Proteomes" id="UP000006681">
    <property type="component" value="Chromosome"/>
</dbReference>
<keyword evidence="1" id="KW-0472">Membrane</keyword>
<feature type="transmembrane region" description="Helical" evidence="1">
    <location>
        <begin position="83"/>
        <end position="103"/>
    </location>
</feature>
<dbReference type="OrthoDB" id="378898at2157"/>
<dbReference type="RefSeq" id="WP_013336164.1">
    <property type="nucleotide sequence ID" value="NC_014537.1"/>
</dbReference>
<evidence type="ECO:0000256" key="1">
    <source>
        <dbReference type="SAM" id="Phobius"/>
    </source>
</evidence>
<accession>E1QQE4</accession>
<reference evidence="2 3" key="1">
    <citation type="journal article" date="2010" name="Stand. Genomic Sci.">
        <title>Complete genome sequence of Vulcanisaeta distributa type strain (IC-017).</title>
        <authorList>
            <person name="Mavromatis K."/>
            <person name="Sikorski J."/>
            <person name="Pabst E."/>
            <person name="Teshima H."/>
            <person name="Lapidus A."/>
            <person name="Lucas S."/>
            <person name="Nolan M."/>
            <person name="Glavina Del Rio T."/>
            <person name="Cheng J.F."/>
            <person name="Bruce D."/>
            <person name="Goodwin L."/>
            <person name="Pitluck S."/>
            <person name="Liolios K."/>
            <person name="Ivanova N."/>
            <person name="Mikhailova N."/>
            <person name="Pati A."/>
            <person name="Chen A."/>
            <person name="Palaniappan K."/>
            <person name="Land M."/>
            <person name="Hauser L."/>
            <person name="Chang Y.J."/>
            <person name="Jeffries C.D."/>
            <person name="Rohde M."/>
            <person name="Spring S."/>
            <person name="Goker M."/>
            <person name="Wirth R."/>
            <person name="Woyke T."/>
            <person name="Bristow J."/>
            <person name="Eisen J.A."/>
            <person name="Markowitz V."/>
            <person name="Hugenholtz P."/>
            <person name="Klenk H.P."/>
            <person name="Kyrpides N.C."/>
        </authorList>
    </citation>
    <scope>NUCLEOTIDE SEQUENCE [LARGE SCALE GENOMIC DNA]</scope>
    <source>
        <strain evidence="3">DSM 14429 / JCM 11212 / NBRC 100878 / IC-017</strain>
    </source>
</reference>
<reference evidence="3" key="2">
    <citation type="journal article" date="2010" name="Stand. Genomic Sci.">
        <title>Complete genome sequence of Vulcanisaeta distributa type strain (IC-017T).</title>
        <authorList>
            <person name="Mavromatis K."/>
            <person name="Sikorski J."/>
            <person name="Pabst E."/>
            <person name="Teshima H."/>
            <person name="Lapidus A."/>
            <person name="Lucas S."/>
            <person name="Nolan M."/>
            <person name="Glavina Del Rio T."/>
            <person name="Cheng J."/>
            <person name="Bruce D."/>
            <person name="Goodwin L."/>
            <person name="Pitluck S."/>
            <person name="Liolios K."/>
            <person name="Ivanova N."/>
            <person name="Mikhailova N."/>
            <person name="Pati A."/>
            <person name="Chen A."/>
            <person name="Palaniappan K."/>
            <person name="Land M."/>
            <person name="Hauser L."/>
            <person name="Chang Y."/>
            <person name="Jeffries C."/>
            <person name="Rohde M."/>
            <person name="Spring S."/>
            <person name="Goker M."/>
            <person name="Wirth R."/>
            <person name="Woyke T."/>
            <person name="Bristow J."/>
            <person name="Eisen J."/>
            <person name="Markowitz V."/>
            <person name="Hugenholtz P."/>
            <person name="Klenk H."/>
            <person name="Kyrpides N."/>
        </authorList>
    </citation>
    <scope>NUCLEOTIDE SEQUENCE [LARGE SCALE GENOMIC DNA]</scope>
    <source>
        <strain evidence="3">DSM 14429 / JCM 11212 / NBRC 100878 / IC-017</strain>
    </source>
</reference>
<feature type="transmembrane region" description="Helical" evidence="1">
    <location>
        <begin position="55"/>
        <end position="77"/>
    </location>
</feature>
<protein>
    <recommendedName>
        <fullName evidence="4">DUF996 domain-containing protein</fullName>
    </recommendedName>
</protein>
<evidence type="ECO:0000313" key="2">
    <source>
        <dbReference type="EMBL" id="ADN50439.1"/>
    </source>
</evidence>
<dbReference type="STRING" id="572478.Vdis_1050"/>
<dbReference type="GeneID" id="9751981"/>
<dbReference type="HOGENOM" id="CLU_105758_2_0_2"/>
<feature type="transmembrane region" description="Helical" evidence="1">
    <location>
        <begin position="164"/>
        <end position="194"/>
    </location>
</feature>
<evidence type="ECO:0008006" key="4">
    <source>
        <dbReference type="Google" id="ProtNLM"/>
    </source>
</evidence>
<dbReference type="InterPro" id="IPR010397">
    <property type="entry name" value="DUF996"/>
</dbReference>
<proteinExistence type="predicted"/>
<evidence type="ECO:0000313" key="3">
    <source>
        <dbReference type="Proteomes" id="UP000006681"/>
    </source>
</evidence>
<feature type="transmembrane region" description="Helical" evidence="1">
    <location>
        <begin position="12"/>
        <end position="43"/>
    </location>
</feature>
<dbReference type="Pfam" id="PF06195">
    <property type="entry name" value="DUF996"/>
    <property type="match status" value="1"/>
</dbReference>
<sequence>MDLNNAKVVAGIGAVLAGVGFLGYGALGIAGIVMFLVGIIEIAGNLRDNALRSDAIAWFILTIVAFAVFIVGLFLLFFIHNPAFSMVVMMIAHAIGIPGVHYGPSGIVGYTYTQFTELLQLMELVMIVGAFASIPLIISAAFMYRIARRTYAYTGSDYVRIGGLLYIVGAVLMPVFIGLILLLIAWLMIGIALLTTEIKRP</sequence>